<dbReference type="InterPro" id="IPR016181">
    <property type="entry name" value="Acyl_CoA_acyltransferase"/>
</dbReference>
<feature type="domain" description="N-acetyltransferase" evidence="1">
    <location>
        <begin position="184"/>
        <end position="352"/>
    </location>
</feature>
<accession>A0A7X2H6V8</accession>
<reference evidence="2 3" key="1">
    <citation type="submission" date="2019-11" db="EMBL/GenBank/DDBJ databases">
        <title>Paenibacillus monticola sp. nov., a novel PGPR strain isolated from mountain sample in China.</title>
        <authorList>
            <person name="Zhao Q."/>
            <person name="Li H.-P."/>
            <person name="Zhang J.-L."/>
        </authorList>
    </citation>
    <scope>NUCLEOTIDE SEQUENCE [LARGE SCALE GENOMIC DNA]</scope>
    <source>
        <strain evidence="2 3">LC-T2</strain>
    </source>
</reference>
<keyword evidence="3" id="KW-1185">Reference proteome</keyword>
<dbReference type="SUPFAM" id="SSF55729">
    <property type="entry name" value="Acyl-CoA N-acyltransferases (Nat)"/>
    <property type="match status" value="2"/>
</dbReference>
<evidence type="ECO:0000313" key="2">
    <source>
        <dbReference type="EMBL" id="MRN54525.1"/>
    </source>
</evidence>
<dbReference type="EMBL" id="WJXB01000005">
    <property type="protein sequence ID" value="MRN54525.1"/>
    <property type="molecule type" value="Genomic_DNA"/>
</dbReference>
<dbReference type="Pfam" id="PF00583">
    <property type="entry name" value="Acetyltransf_1"/>
    <property type="match status" value="2"/>
</dbReference>
<sequence length="357" mass="40101">MNVQASGDSHSPHSSISIIRADIDRAGDVLKLLREAAMWMESKGIKQWSPTQFNELDIAGYFMDRHVYMALDGENVAGMFTLQFSDPQYWGPRNDEAYAYLHRLAVAEPYRGAGLGRQLLMYAADLAQELGYKSLRFDTLASNIKLNRFYQGLGFHYMGINDVGGGRLVNLYEHFKKSADSDELLLRYFAEADFDSVKSWSISPEFLKQWAGPSLSFPLVDKQLKEYMNGANDTGQSTILIYSAVHKETQQVVGHLSLAGIDRVNGSARIGRVVVDPQYQGRGFGQRMIQEVLRIGFDSLGLHRLSLGAFAFNTAALKCYEASGFVREGIQREAALFGEQYVDCIEMSLLDREWRGI</sequence>
<dbReference type="PROSITE" id="PS51186">
    <property type="entry name" value="GNAT"/>
    <property type="match status" value="2"/>
</dbReference>
<name>A0A7X2H6V8_9BACL</name>
<gene>
    <name evidence="2" type="ORF">GJB61_16195</name>
</gene>
<keyword evidence="2" id="KW-0808">Transferase</keyword>
<comment type="caution">
    <text evidence="2">The sequence shown here is derived from an EMBL/GenBank/DDBJ whole genome shotgun (WGS) entry which is preliminary data.</text>
</comment>
<dbReference type="CDD" id="cd04301">
    <property type="entry name" value="NAT_SF"/>
    <property type="match status" value="2"/>
</dbReference>
<protein>
    <submittedName>
        <fullName evidence="2">GNAT family N-acetyltransferase</fullName>
    </submittedName>
</protein>
<evidence type="ECO:0000313" key="3">
    <source>
        <dbReference type="Proteomes" id="UP000463051"/>
    </source>
</evidence>
<feature type="domain" description="N-acetyltransferase" evidence="1">
    <location>
        <begin position="16"/>
        <end position="191"/>
    </location>
</feature>
<dbReference type="PANTHER" id="PTHR43415">
    <property type="entry name" value="SPERMIDINE N(1)-ACETYLTRANSFERASE"/>
    <property type="match status" value="1"/>
</dbReference>
<dbReference type="RefSeq" id="WP_154119712.1">
    <property type="nucleotide sequence ID" value="NZ_WJXB01000005.1"/>
</dbReference>
<proteinExistence type="predicted"/>
<dbReference type="GO" id="GO:0016747">
    <property type="term" value="F:acyltransferase activity, transferring groups other than amino-acyl groups"/>
    <property type="evidence" value="ECO:0007669"/>
    <property type="project" value="InterPro"/>
</dbReference>
<dbReference type="InterPro" id="IPR000182">
    <property type="entry name" value="GNAT_dom"/>
</dbReference>
<dbReference type="Proteomes" id="UP000463051">
    <property type="component" value="Unassembled WGS sequence"/>
</dbReference>
<evidence type="ECO:0000259" key="1">
    <source>
        <dbReference type="PROSITE" id="PS51186"/>
    </source>
</evidence>
<dbReference type="Gene3D" id="3.40.630.30">
    <property type="match status" value="2"/>
</dbReference>
<dbReference type="AlphaFoldDB" id="A0A7X2H6V8"/>
<organism evidence="2 3">
    <name type="scientific">Paenibacillus monticola</name>
    <dbReference type="NCBI Taxonomy" id="2666075"/>
    <lineage>
        <taxon>Bacteria</taxon>
        <taxon>Bacillati</taxon>
        <taxon>Bacillota</taxon>
        <taxon>Bacilli</taxon>
        <taxon>Bacillales</taxon>
        <taxon>Paenibacillaceae</taxon>
        <taxon>Paenibacillus</taxon>
    </lineage>
</organism>
<dbReference type="PANTHER" id="PTHR43415:SF5">
    <property type="entry name" value="ACETYLTRANSFERASE"/>
    <property type="match status" value="1"/>
</dbReference>